<evidence type="ECO:0000313" key="2">
    <source>
        <dbReference type="EMBL" id="CAB4164153.1"/>
    </source>
</evidence>
<protein>
    <submittedName>
        <fullName evidence="1">Uncharacterized protein</fullName>
    </submittedName>
</protein>
<dbReference type="EMBL" id="LR796473">
    <property type="protein sequence ID" value="CAB4146814.1"/>
    <property type="molecule type" value="Genomic_DNA"/>
</dbReference>
<dbReference type="EMBL" id="LR796764">
    <property type="protein sequence ID" value="CAB4164153.1"/>
    <property type="molecule type" value="Genomic_DNA"/>
</dbReference>
<organism evidence="1">
    <name type="scientific">uncultured Caudovirales phage</name>
    <dbReference type="NCBI Taxonomy" id="2100421"/>
    <lineage>
        <taxon>Viruses</taxon>
        <taxon>Duplodnaviria</taxon>
        <taxon>Heunggongvirae</taxon>
        <taxon>Uroviricota</taxon>
        <taxon>Caudoviricetes</taxon>
        <taxon>Peduoviridae</taxon>
        <taxon>Maltschvirus</taxon>
        <taxon>Maltschvirus maltsch</taxon>
    </lineage>
</organism>
<name>A0A6J5MJE4_9CAUD</name>
<proteinExistence type="predicted"/>
<evidence type="ECO:0000313" key="4">
    <source>
        <dbReference type="EMBL" id="CAB4187583.1"/>
    </source>
</evidence>
<evidence type="ECO:0000313" key="1">
    <source>
        <dbReference type="EMBL" id="CAB4146814.1"/>
    </source>
</evidence>
<dbReference type="EMBL" id="LR797104">
    <property type="protein sequence ID" value="CAB4187583.1"/>
    <property type="molecule type" value="Genomic_DNA"/>
</dbReference>
<evidence type="ECO:0000313" key="3">
    <source>
        <dbReference type="EMBL" id="CAB4177602.1"/>
    </source>
</evidence>
<dbReference type="EMBL" id="LR796951">
    <property type="protein sequence ID" value="CAB4177602.1"/>
    <property type="molecule type" value="Genomic_DNA"/>
</dbReference>
<accession>A0A6J5MJE4</accession>
<sequence length="160" mass="16645">MAVSQYQYGPTTPILATIATGKAVAVGDIVGMASGTLVRAEDQTWDTNIATTQTAFSLLFLGVSGQQKNSTDARIFGNSTDNVCRVDASGVFTFDCASATFEIGDFVGPAKASGNALESQKVVAVATDLLGIGRVVERGTSITRVKIQLLSKLAPVARQV</sequence>
<reference evidence="1" key="1">
    <citation type="submission" date="2020-04" db="EMBL/GenBank/DDBJ databases">
        <authorList>
            <person name="Chiriac C."/>
            <person name="Salcher M."/>
            <person name="Ghai R."/>
            <person name="Kavagutti S V."/>
        </authorList>
    </citation>
    <scope>NUCLEOTIDE SEQUENCE</scope>
</reference>
<gene>
    <name evidence="3" type="ORF">UFOVP1003_18</name>
    <name evidence="4" type="ORF">UFOVP1153_34</name>
    <name evidence="1" type="ORF">UFOVP493_34</name>
    <name evidence="2" type="ORF">UFOVP829_2</name>
</gene>